<sequence length="153" mass="15157">MLYILALLIGVIAGLRAMTAPAAVAWGVYLGWLPVTGTWASFVGHWAAVGIFTILAIVELVADQLPSTPSRKVPQQFGTRIIVGALCGAVIGTTAGATIGGLIAGAIGAVIGTLGGAEARARLAAAFGKDPPAAFVEDAVAIIGGLLIVAGVA</sequence>
<comment type="caution">
    <text evidence="2">The sequence shown here is derived from an EMBL/GenBank/DDBJ whole genome shotgun (WGS) entry which is preliminary data.</text>
</comment>
<evidence type="ECO:0000256" key="1">
    <source>
        <dbReference type="SAM" id="Phobius"/>
    </source>
</evidence>
<feature type="transmembrane region" description="Helical" evidence="1">
    <location>
        <begin position="43"/>
        <end position="62"/>
    </location>
</feature>
<name>A0A3P3EMZ4_9HYPH</name>
<feature type="transmembrane region" description="Helical" evidence="1">
    <location>
        <begin position="132"/>
        <end position="152"/>
    </location>
</feature>
<keyword evidence="1" id="KW-0472">Membrane</keyword>
<proteinExistence type="predicted"/>
<dbReference type="EMBL" id="RQXT01000097">
    <property type="protein sequence ID" value="RRH87779.1"/>
    <property type="molecule type" value="Genomic_DNA"/>
</dbReference>
<organism evidence="2 3">
    <name type="scientific">Mesorhizobium tamadayense</name>
    <dbReference type="NCBI Taxonomy" id="425306"/>
    <lineage>
        <taxon>Bacteria</taxon>
        <taxon>Pseudomonadati</taxon>
        <taxon>Pseudomonadota</taxon>
        <taxon>Alphaproteobacteria</taxon>
        <taxon>Hyphomicrobiales</taxon>
        <taxon>Phyllobacteriaceae</taxon>
        <taxon>Mesorhizobium</taxon>
    </lineage>
</organism>
<evidence type="ECO:0000313" key="3">
    <source>
        <dbReference type="Proteomes" id="UP000273786"/>
    </source>
</evidence>
<keyword evidence="3" id="KW-1185">Reference proteome</keyword>
<dbReference type="RefSeq" id="WP_125007072.1">
    <property type="nucleotide sequence ID" value="NZ_RQXT01000097.1"/>
</dbReference>
<keyword evidence="1" id="KW-0812">Transmembrane</keyword>
<protein>
    <submittedName>
        <fullName evidence="2">DUF4126 domain-containing protein</fullName>
    </submittedName>
</protein>
<dbReference type="AlphaFoldDB" id="A0A3P3EMZ4"/>
<accession>A0A3P3EMZ4</accession>
<dbReference type="Proteomes" id="UP000273786">
    <property type="component" value="Unassembled WGS sequence"/>
</dbReference>
<reference evidence="2 3" key="1">
    <citation type="submission" date="2018-11" db="EMBL/GenBank/DDBJ databases">
        <title>the genome of Mesorhizobium tamadayense DSM 28320.</title>
        <authorList>
            <person name="Gao J."/>
        </authorList>
    </citation>
    <scope>NUCLEOTIDE SEQUENCE [LARGE SCALE GENOMIC DNA]</scope>
    <source>
        <strain evidence="2 3">DSM 28320</strain>
    </source>
</reference>
<keyword evidence="1" id="KW-1133">Transmembrane helix</keyword>
<evidence type="ECO:0000313" key="2">
    <source>
        <dbReference type="EMBL" id="RRH87779.1"/>
    </source>
</evidence>
<gene>
    <name evidence="2" type="ORF">EH240_35840</name>
</gene>
<dbReference type="OrthoDB" id="9812409at2"/>
<feature type="transmembrane region" description="Helical" evidence="1">
    <location>
        <begin position="83"/>
        <end position="112"/>
    </location>
</feature>